<dbReference type="EMBL" id="JAOZYC010000149">
    <property type="protein sequence ID" value="MEB8341549.1"/>
    <property type="molecule type" value="Genomic_DNA"/>
</dbReference>
<dbReference type="Pfam" id="PF13673">
    <property type="entry name" value="Acetyltransf_10"/>
    <property type="match status" value="1"/>
</dbReference>
<feature type="domain" description="N-acetyltransferase" evidence="1">
    <location>
        <begin position="124"/>
        <end position="266"/>
    </location>
</feature>
<evidence type="ECO:0000313" key="3">
    <source>
        <dbReference type="Proteomes" id="UP001354931"/>
    </source>
</evidence>
<accession>A0ABU6FC39</accession>
<dbReference type="Proteomes" id="UP001354931">
    <property type="component" value="Unassembled WGS sequence"/>
</dbReference>
<evidence type="ECO:0000313" key="2">
    <source>
        <dbReference type="EMBL" id="MEB8341549.1"/>
    </source>
</evidence>
<evidence type="ECO:0000259" key="1">
    <source>
        <dbReference type="PROSITE" id="PS51186"/>
    </source>
</evidence>
<organism evidence="2 3">
    <name type="scientific">Streptomyces endophyticus</name>
    <dbReference type="NCBI Taxonomy" id="714166"/>
    <lineage>
        <taxon>Bacteria</taxon>
        <taxon>Bacillati</taxon>
        <taxon>Actinomycetota</taxon>
        <taxon>Actinomycetes</taxon>
        <taxon>Kitasatosporales</taxon>
        <taxon>Streptomycetaceae</taxon>
        <taxon>Streptomyces</taxon>
    </lineage>
</organism>
<proteinExistence type="predicted"/>
<gene>
    <name evidence="2" type="ORF">OKJ99_29035</name>
</gene>
<reference evidence="2 3" key="1">
    <citation type="submission" date="2022-10" db="EMBL/GenBank/DDBJ databases">
        <authorList>
            <person name="Xie J."/>
            <person name="Shen N."/>
        </authorList>
    </citation>
    <scope>NUCLEOTIDE SEQUENCE [LARGE SCALE GENOMIC DNA]</scope>
    <source>
        <strain evidence="2 3">YIM65594</strain>
    </source>
</reference>
<dbReference type="InterPro" id="IPR000182">
    <property type="entry name" value="GNAT_dom"/>
</dbReference>
<dbReference type="SUPFAM" id="SSF55729">
    <property type="entry name" value="Acyl-CoA N-acyltransferases (Nat)"/>
    <property type="match status" value="1"/>
</dbReference>
<name>A0ABU6FC39_9ACTN</name>
<dbReference type="Gene3D" id="3.40.630.30">
    <property type="match status" value="1"/>
</dbReference>
<dbReference type="CDD" id="cd04301">
    <property type="entry name" value="NAT_SF"/>
    <property type="match status" value="1"/>
</dbReference>
<dbReference type="RefSeq" id="WP_326020814.1">
    <property type="nucleotide sequence ID" value="NZ_JAOZYC010000149.1"/>
</dbReference>
<dbReference type="PROSITE" id="PS51186">
    <property type="entry name" value="GNAT"/>
    <property type="match status" value="1"/>
</dbReference>
<protein>
    <submittedName>
        <fullName evidence="2">GNAT family N-acetyltransferase</fullName>
    </submittedName>
</protein>
<sequence>MNSHAHTRSTRHPDPVVVTRVADHQWHALEDDEVIGRGHAAHRPDGRLFISVDAWHDTAFAALTETLLADLPGPLHTVVDENDTELTSKWREFGFAVGRGEWEYAVPTDPAVTGLGAVRPPTDVTVVPAGAADETRLRALDRTVRAEIGATVGWHTMPAEVRPLPPGVTVVDPAKYTVAEDPDGAYLGLLRLATATRRPRIGLLAVRTDARRRGIARALLADVLNTLHRSGVRTVSAEVDEANGAAKGLFDGIGARRVNRALELVR</sequence>
<dbReference type="InterPro" id="IPR016181">
    <property type="entry name" value="Acyl_CoA_acyltransferase"/>
</dbReference>
<keyword evidence="3" id="KW-1185">Reference proteome</keyword>
<comment type="caution">
    <text evidence="2">The sequence shown here is derived from an EMBL/GenBank/DDBJ whole genome shotgun (WGS) entry which is preliminary data.</text>
</comment>